<reference evidence="1" key="1">
    <citation type="journal article" date="2014" name="Front. Microbiol.">
        <title>High frequency of phylogenetically diverse reductive dehalogenase-homologous genes in deep subseafloor sedimentary metagenomes.</title>
        <authorList>
            <person name="Kawai M."/>
            <person name="Futagami T."/>
            <person name="Toyoda A."/>
            <person name="Takaki Y."/>
            <person name="Nishi S."/>
            <person name="Hori S."/>
            <person name="Arai W."/>
            <person name="Tsubouchi T."/>
            <person name="Morono Y."/>
            <person name="Uchiyama I."/>
            <person name="Ito T."/>
            <person name="Fujiyama A."/>
            <person name="Inagaki F."/>
            <person name="Takami H."/>
        </authorList>
    </citation>
    <scope>NUCLEOTIDE SEQUENCE</scope>
    <source>
        <strain evidence="1">Expedition CK06-06</strain>
    </source>
</reference>
<feature type="non-terminal residue" evidence="1">
    <location>
        <position position="1"/>
    </location>
</feature>
<proteinExistence type="predicted"/>
<comment type="caution">
    <text evidence="1">The sequence shown here is derived from an EMBL/GenBank/DDBJ whole genome shotgun (WGS) entry which is preliminary data.</text>
</comment>
<protein>
    <submittedName>
        <fullName evidence="1">Uncharacterized protein</fullName>
    </submittedName>
</protein>
<gene>
    <name evidence="1" type="ORF">S03H2_10134</name>
</gene>
<dbReference type="AlphaFoldDB" id="X1FGR8"/>
<sequence length="57" mass="6785">FFCRRGHAKVLNKYGIKIYNDKGNITLTNIKAFENAEDFTKISINNKKYKLVYFVFF</sequence>
<dbReference type="EMBL" id="BARU01005234">
    <property type="protein sequence ID" value="GAH28574.1"/>
    <property type="molecule type" value="Genomic_DNA"/>
</dbReference>
<accession>X1FGR8</accession>
<evidence type="ECO:0000313" key="1">
    <source>
        <dbReference type="EMBL" id="GAH28574.1"/>
    </source>
</evidence>
<organism evidence="1">
    <name type="scientific">marine sediment metagenome</name>
    <dbReference type="NCBI Taxonomy" id="412755"/>
    <lineage>
        <taxon>unclassified sequences</taxon>
        <taxon>metagenomes</taxon>
        <taxon>ecological metagenomes</taxon>
    </lineage>
</organism>
<name>X1FGR8_9ZZZZ</name>